<gene>
    <name evidence="1" type="ORF">AALA52_03675</name>
</gene>
<keyword evidence="2" id="KW-1185">Reference proteome</keyword>
<evidence type="ECO:0000313" key="1">
    <source>
        <dbReference type="EMBL" id="MEY8443345.1"/>
    </source>
</evidence>
<dbReference type="InterPro" id="IPR007927">
    <property type="entry name" value="DUF722"/>
</dbReference>
<proteinExistence type="predicted"/>
<dbReference type="RefSeq" id="WP_369948055.1">
    <property type="nucleotide sequence ID" value="NZ_JBCLSH010000008.1"/>
</dbReference>
<comment type="caution">
    <text evidence="1">The sequence shown here is derived from an EMBL/GenBank/DDBJ whole genome shotgun (WGS) entry which is preliminary data.</text>
</comment>
<name>A0ABV4D617_9LACT</name>
<sequence length="133" mass="15516">MADKLDLLISDYMTGMLQVKINSRERWITRQKHEEKVGGSGNKKSEPPLDRLIKIESDTKLQLLLDQKKTLDDLMRAIEGTTLKQVIICRFQHRLSWYNTAIRLGFDESTLRKQYADFKAKLLKEGLWSYTLG</sequence>
<reference evidence="1 2" key="1">
    <citation type="submission" date="2024-03" db="EMBL/GenBank/DDBJ databases">
        <title>Mouse gut bacterial collection (mGBC) of GemPharmatech.</title>
        <authorList>
            <person name="He Y."/>
            <person name="Dong L."/>
            <person name="Wu D."/>
            <person name="Gao X."/>
            <person name="Lin Z."/>
        </authorList>
    </citation>
    <scope>NUCLEOTIDE SEQUENCE [LARGE SCALE GENOMIC DNA]</scope>
    <source>
        <strain evidence="1 2">61-15</strain>
    </source>
</reference>
<organism evidence="1 2">
    <name type="scientific">Lactococcus ileimucosae</name>
    <dbReference type="NCBI Taxonomy" id="2941329"/>
    <lineage>
        <taxon>Bacteria</taxon>
        <taxon>Bacillati</taxon>
        <taxon>Bacillota</taxon>
        <taxon>Bacilli</taxon>
        <taxon>Lactobacillales</taxon>
        <taxon>Streptococcaceae</taxon>
        <taxon>Lactococcus</taxon>
    </lineage>
</organism>
<accession>A0ABV4D617</accession>
<protein>
    <submittedName>
        <fullName evidence="1">DUF722 domain-containing protein</fullName>
    </submittedName>
</protein>
<evidence type="ECO:0000313" key="2">
    <source>
        <dbReference type="Proteomes" id="UP001565283"/>
    </source>
</evidence>
<dbReference type="Proteomes" id="UP001565283">
    <property type="component" value="Unassembled WGS sequence"/>
</dbReference>
<dbReference type="EMBL" id="JBCLSH010000008">
    <property type="protein sequence ID" value="MEY8443345.1"/>
    <property type="molecule type" value="Genomic_DNA"/>
</dbReference>
<dbReference type="Pfam" id="PF05263">
    <property type="entry name" value="DUF722"/>
    <property type="match status" value="1"/>
</dbReference>